<dbReference type="Gene3D" id="2.60.40.10">
    <property type="entry name" value="Immunoglobulins"/>
    <property type="match status" value="1"/>
</dbReference>
<dbReference type="Pfam" id="PF00395">
    <property type="entry name" value="SLH"/>
    <property type="match status" value="3"/>
</dbReference>
<organism evidence="2 3">
    <name type="scientific">Paenibacillus aceris</name>
    <dbReference type="NCBI Taxonomy" id="869555"/>
    <lineage>
        <taxon>Bacteria</taxon>
        <taxon>Bacillati</taxon>
        <taxon>Bacillota</taxon>
        <taxon>Bacilli</taxon>
        <taxon>Bacillales</taxon>
        <taxon>Paenibacillaceae</taxon>
        <taxon>Paenibacillus</taxon>
    </lineage>
</organism>
<dbReference type="InterPro" id="IPR013783">
    <property type="entry name" value="Ig-like_fold"/>
</dbReference>
<dbReference type="InterPro" id="IPR003343">
    <property type="entry name" value="Big_2"/>
</dbReference>
<evidence type="ECO:0000313" key="2">
    <source>
        <dbReference type="EMBL" id="MBP1963163.1"/>
    </source>
</evidence>
<dbReference type="PROSITE" id="PS51272">
    <property type="entry name" value="SLH"/>
    <property type="match status" value="3"/>
</dbReference>
<dbReference type="InterPro" id="IPR008964">
    <property type="entry name" value="Invasin/intimin_cell_adhesion"/>
</dbReference>
<feature type="domain" description="SLH" evidence="1">
    <location>
        <begin position="1198"/>
        <end position="1261"/>
    </location>
</feature>
<feature type="domain" description="SLH" evidence="1">
    <location>
        <begin position="1139"/>
        <end position="1197"/>
    </location>
</feature>
<accession>A0ABS4HX10</accession>
<dbReference type="Pfam" id="PF13385">
    <property type="entry name" value="Laminin_G_3"/>
    <property type="match status" value="2"/>
</dbReference>
<gene>
    <name evidence="2" type="ORF">J2Z65_002379</name>
</gene>
<dbReference type="Gene3D" id="2.60.40.1080">
    <property type="match status" value="4"/>
</dbReference>
<dbReference type="SMART" id="SM00635">
    <property type="entry name" value="BID_2"/>
    <property type="match status" value="4"/>
</dbReference>
<dbReference type="SUPFAM" id="SSF49899">
    <property type="entry name" value="Concanavalin A-like lectins/glucanases"/>
    <property type="match status" value="2"/>
</dbReference>
<protein>
    <recommendedName>
        <fullName evidence="1">SLH domain-containing protein</fullName>
    </recommendedName>
</protein>
<keyword evidence="3" id="KW-1185">Reference proteome</keyword>
<dbReference type="InterPro" id="IPR001119">
    <property type="entry name" value="SLH_dom"/>
</dbReference>
<evidence type="ECO:0000259" key="1">
    <source>
        <dbReference type="PROSITE" id="PS51272"/>
    </source>
</evidence>
<comment type="caution">
    <text evidence="2">The sequence shown here is derived from an EMBL/GenBank/DDBJ whole genome shotgun (WGS) entry which is preliminary data.</text>
</comment>
<dbReference type="InterPro" id="IPR013320">
    <property type="entry name" value="ConA-like_dom_sf"/>
</dbReference>
<evidence type="ECO:0000313" key="3">
    <source>
        <dbReference type="Proteomes" id="UP001519344"/>
    </source>
</evidence>
<sequence length="1322" mass="141074">MMRLRWNLSFLLLCCILFGAFATFMIPKQAIAVSACTGPVPVPDLVDFDFTESVIKDKSPRHVDGTAYGNPQLVYEPKLQKNVLKLTGGQFVMIPNAAELNNFPNGFTMLVQFSADILSGEQGIFEKTQSTGYGLEVNPNKMETWDYIGGATRKLYSPVLSANKYYDAAITYDGARHVLYMNGAGLNGIGQVAASENRTGAVTSPTSVGLAIGGDPQSATTAQLTFKGSIGYAKMFSRGLSQSELACYYESTGILADQQGPTWSAGSELTGALIGLTSFNVNWPAATDDKAVTQYRIYKNDTLVNTVNGSTNNYSFDLLIPGETATYKVEAGDAFDNWTTNGPSLTYTMPGTVVAPPGMAPDLLQLTFEHSAGEDGSKAHNNGTPVGNAAVYFNPDFNKNVLALDGNSSYVRIPSNPGLSPSFMTMAASFSLDDLYHTQDIIGKAQHSDYALEFNPITQKLEAWFFIHDITGNDSFVIVPSSTKLTTGQIYDVEATFDGQTAKLYLNGNLEASQSKNGVIGGAAKVDLAIGADAEPTDAQSYFQGKIGFVELYSKVLDASAVQQLHAKYAPAVTLPVSSIGWDIPADWWVGQSAPAVVKKRDTNSVETVIDSGLVFQSLNPNVAVISGTGTITPLRAGTATLTANYGSFSSSVIITVHERELPEPQFLLLNGTSVMAAGETANVVTTIVYEDGSTRLLTTGVTYSSDHPDIAFIDNNGIVHAIAPGTAVLSAVADGLRGDFILTVSPFGEQNGDPQITALQFTGPNSLTVGQLENTVLTAVYSDNSIKRLESGVTYWSENPNVVVIDSVSGAVYAVQPGIARVVAQYQGFNASYSMAVYAVSVPTDPTPPEQRPQELQLSVPSSLHTGQSAAVSAIAVYMNGASETSVSVTSIAQWLVVNPDIVRVDAQGIVTGLRPGTTVVTATYQNLVAQTSITVLEQSIGGNGGYASSGSSGTNSNEDSSMGHSLKIDDLKQQLAVNGTLKVDAIINNFVFPSLAESTSSTQTVSLDRGDIKLSLPGDLFVGSSDRKLILGLSVGSETDQTAWLKTSGSSSNTKLKFASSLFEVTIASQKADGAIIPIPRWAEPIQVEFTAVGDKQLLGVYRIFDDGSMTYIGGELTDKGIRAELHENAKYAVLDYKKAFEDLPEQHWANRTVQIMSAKYIVEGVSDAFFQPEKAITRAEFVALLMKSIHLPQQKQSRFQDVPESAWYAPYVAGAAVSGLVSGEDDTTFRPESVISREEMAVLLARVVEQAGGKSEQSGVESFQDANQMAAWARPSIALTAKLGLLQGRADQWFIPSGSVSRAEAAQALFNLINKMPKK</sequence>
<dbReference type="SUPFAM" id="SSF49373">
    <property type="entry name" value="Invasin/intimin cell-adhesion fragments"/>
    <property type="match status" value="4"/>
</dbReference>
<name>A0ABS4HX10_9BACL</name>
<dbReference type="PANTHER" id="PTHR43308:SF5">
    <property type="entry name" value="S-LAYER PROTEIN _ PEPTIDOGLYCAN ENDO-BETA-N-ACETYLGLUCOSAMINIDASE"/>
    <property type="match status" value="1"/>
</dbReference>
<feature type="domain" description="SLH" evidence="1">
    <location>
        <begin position="1263"/>
        <end position="1322"/>
    </location>
</feature>
<dbReference type="Proteomes" id="UP001519344">
    <property type="component" value="Unassembled WGS sequence"/>
</dbReference>
<proteinExistence type="predicted"/>
<reference evidence="2 3" key="1">
    <citation type="submission" date="2021-03" db="EMBL/GenBank/DDBJ databases">
        <title>Genomic Encyclopedia of Type Strains, Phase IV (KMG-IV): sequencing the most valuable type-strain genomes for metagenomic binning, comparative biology and taxonomic classification.</title>
        <authorList>
            <person name="Goeker M."/>
        </authorList>
    </citation>
    <scope>NUCLEOTIDE SEQUENCE [LARGE SCALE GENOMIC DNA]</scope>
    <source>
        <strain evidence="2 3">DSM 24950</strain>
    </source>
</reference>
<dbReference type="PANTHER" id="PTHR43308">
    <property type="entry name" value="OUTER MEMBRANE PROTEIN ALPHA-RELATED"/>
    <property type="match status" value="1"/>
</dbReference>
<dbReference type="Gene3D" id="2.60.120.200">
    <property type="match status" value="2"/>
</dbReference>
<dbReference type="EMBL" id="JAGGKV010000005">
    <property type="protein sequence ID" value="MBP1963163.1"/>
    <property type="molecule type" value="Genomic_DNA"/>
</dbReference>
<dbReference type="InterPro" id="IPR051465">
    <property type="entry name" value="Cell_Envelope_Struct_Comp"/>
</dbReference>